<dbReference type="PROSITE" id="PS51999">
    <property type="entry name" value="ZF_GRF"/>
    <property type="match status" value="1"/>
</dbReference>
<reference evidence="15" key="1">
    <citation type="submission" date="2023-04" db="EMBL/GenBank/DDBJ databases">
        <authorList>
            <person name="Vijverberg K."/>
            <person name="Xiong W."/>
            <person name="Schranz E."/>
        </authorList>
    </citation>
    <scope>NUCLEOTIDE SEQUENCE</scope>
</reference>
<feature type="transmembrane region" description="Helical" evidence="13">
    <location>
        <begin position="297"/>
        <end position="317"/>
    </location>
</feature>
<keyword evidence="3" id="KW-0813">Transport</keyword>
<feature type="transmembrane region" description="Helical" evidence="13">
    <location>
        <begin position="108"/>
        <end position="131"/>
    </location>
</feature>
<dbReference type="AlphaFoldDB" id="A0AA35YJ85"/>
<feature type="transmembrane region" description="Helical" evidence="13">
    <location>
        <begin position="12"/>
        <end position="32"/>
    </location>
</feature>
<keyword evidence="8 13" id="KW-1133">Transmembrane helix</keyword>
<evidence type="ECO:0000256" key="5">
    <source>
        <dbReference type="ARBA" id="ARBA00022723"/>
    </source>
</evidence>
<keyword evidence="6 11" id="KW-0863">Zinc-finger</keyword>
<evidence type="ECO:0000313" key="15">
    <source>
        <dbReference type="EMBL" id="CAI9275003.1"/>
    </source>
</evidence>
<keyword evidence="12" id="KW-0175">Coiled coil</keyword>
<evidence type="ECO:0000256" key="6">
    <source>
        <dbReference type="ARBA" id="ARBA00022771"/>
    </source>
</evidence>
<keyword evidence="4 13" id="KW-0812">Transmembrane</keyword>
<comment type="subcellular location">
    <subcellularLocation>
        <location evidence="1">Membrane</location>
        <topology evidence="1">Multi-pass membrane protein</topology>
    </subcellularLocation>
</comment>
<dbReference type="PANTHER" id="PTHR31585">
    <property type="entry name" value="FOLATE-BIOPTERIN TRANSPORTER 1, CHLOROPLASTIC"/>
    <property type="match status" value="1"/>
</dbReference>
<dbReference type="GO" id="GO:0016020">
    <property type="term" value="C:membrane"/>
    <property type="evidence" value="ECO:0007669"/>
    <property type="project" value="UniProtKB-SubCell"/>
</dbReference>
<dbReference type="Pfam" id="PF03092">
    <property type="entry name" value="BT1"/>
    <property type="match status" value="1"/>
</dbReference>
<proteinExistence type="inferred from homology"/>
<evidence type="ECO:0000256" key="8">
    <source>
        <dbReference type="ARBA" id="ARBA00022989"/>
    </source>
</evidence>
<feature type="domain" description="GRF-type" evidence="14">
    <location>
        <begin position="210"/>
        <end position="250"/>
    </location>
</feature>
<dbReference type="Gene3D" id="1.20.1250.20">
    <property type="entry name" value="MFS general substrate transporter like domains"/>
    <property type="match status" value="1"/>
</dbReference>
<evidence type="ECO:0000256" key="10">
    <source>
        <dbReference type="ARBA" id="ARBA00044504"/>
    </source>
</evidence>
<feature type="coiled-coil region" evidence="12">
    <location>
        <begin position="266"/>
        <end position="293"/>
    </location>
</feature>
<evidence type="ECO:0000256" key="3">
    <source>
        <dbReference type="ARBA" id="ARBA00022448"/>
    </source>
</evidence>
<dbReference type="PANTHER" id="PTHR31585:SF44">
    <property type="entry name" value="FOLATE-BIOPTERIN TRANSPORTER 6-RELATED"/>
    <property type="match status" value="1"/>
</dbReference>
<gene>
    <name evidence="15" type="ORF">LSALG_LOCUS15053</name>
</gene>
<protein>
    <recommendedName>
        <fullName evidence="14">GRF-type domain-containing protein</fullName>
    </recommendedName>
</protein>
<evidence type="ECO:0000256" key="1">
    <source>
        <dbReference type="ARBA" id="ARBA00004141"/>
    </source>
</evidence>
<accession>A0AA35YJ85</accession>
<keyword evidence="7" id="KW-0862">Zinc</keyword>
<evidence type="ECO:0000256" key="4">
    <source>
        <dbReference type="ARBA" id="ARBA00022692"/>
    </source>
</evidence>
<dbReference type="InterPro" id="IPR010666">
    <property type="entry name" value="Znf_GRF"/>
</dbReference>
<evidence type="ECO:0000256" key="2">
    <source>
        <dbReference type="ARBA" id="ARBA00007015"/>
    </source>
</evidence>
<dbReference type="EMBL" id="OX465079">
    <property type="protein sequence ID" value="CAI9275003.1"/>
    <property type="molecule type" value="Genomic_DNA"/>
</dbReference>
<comment type="similarity">
    <text evidence="10">Belongs to the major facilitator superfamily. Phosphate:H(+) symporter (TC 2.A.1.9) family.</text>
</comment>
<evidence type="ECO:0000313" key="16">
    <source>
        <dbReference type="Proteomes" id="UP001177003"/>
    </source>
</evidence>
<comment type="similarity">
    <text evidence="2">Belongs to the major facilitator superfamily. Folate-biopterin transporter (TC 2.A.71) family.</text>
</comment>
<evidence type="ECO:0000256" key="12">
    <source>
        <dbReference type="SAM" id="Coils"/>
    </source>
</evidence>
<keyword evidence="9 13" id="KW-0472">Membrane</keyword>
<organism evidence="15 16">
    <name type="scientific">Lactuca saligna</name>
    <name type="common">Willowleaf lettuce</name>
    <dbReference type="NCBI Taxonomy" id="75948"/>
    <lineage>
        <taxon>Eukaryota</taxon>
        <taxon>Viridiplantae</taxon>
        <taxon>Streptophyta</taxon>
        <taxon>Embryophyta</taxon>
        <taxon>Tracheophyta</taxon>
        <taxon>Spermatophyta</taxon>
        <taxon>Magnoliopsida</taxon>
        <taxon>eudicotyledons</taxon>
        <taxon>Gunneridae</taxon>
        <taxon>Pentapetalae</taxon>
        <taxon>asterids</taxon>
        <taxon>campanulids</taxon>
        <taxon>Asterales</taxon>
        <taxon>Asteraceae</taxon>
        <taxon>Cichorioideae</taxon>
        <taxon>Cichorieae</taxon>
        <taxon>Lactucinae</taxon>
        <taxon>Lactuca</taxon>
    </lineage>
</organism>
<evidence type="ECO:0000256" key="7">
    <source>
        <dbReference type="ARBA" id="ARBA00022833"/>
    </source>
</evidence>
<dbReference type="GO" id="GO:0008270">
    <property type="term" value="F:zinc ion binding"/>
    <property type="evidence" value="ECO:0007669"/>
    <property type="project" value="UniProtKB-KW"/>
</dbReference>
<evidence type="ECO:0000256" key="11">
    <source>
        <dbReference type="PROSITE-ProRule" id="PRU01343"/>
    </source>
</evidence>
<evidence type="ECO:0000259" key="14">
    <source>
        <dbReference type="PROSITE" id="PS51999"/>
    </source>
</evidence>
<dbReference type="Proteomes" id="UP001177003">
    <property type="component" value="Chromosome 3"/>
</dbReference>
<feature type="transmembrane region" description="Helical" evidence="13">
    <location>
        <begin position="82"/>
        <end position="102"/>
    </location>
</feature>
<evidence type="ECO:0000256" key="9">
    <source>
        <dbReference type="ARBA" id="ARBA00023136"/>
    </source>
</evidence>
<dbReference type="InterPro" id="IPR036259">
    <property type="entry name" value="MFS_trans_sf"/>
</dbReference>
<evidence type="ECO:0000256" key="13">
    <source>
        <dbReference type="SAM" id="Phobius"/>
    </source>
</evidence>
<name>A0AA35YJ85_LACSI</name>
<sequence length="327" mass="36199">MLSSKLNPSFIIGIFLVYGLSHGFSVSFFKIVTDYYWKDVQKVQPSKVQVFIGLYHIPWVMKPIWGLMTDVFSVMGYKRRPYFTVAVVVGVVAATMVAQAGARVGVGAALWCLIAIAAGMAMTDVTIDACIARNSIEIKALASDMQSLCGVCSSVGALIGYSTSGFFVHHLEHLDLMLATSPNCHSLSDFIFSIDHPLVISSSPSTMVMCVCRKWAIVRTSWTDNNPGRRFWGCPDPNSSCGFIGWYDEPMCARSKVIIPGLLRTINKLRKAMDDTKEQASKHEKAMEKIKEQATMLKYYLVYSWISFCCCVGVLVVSPQVDCGYLL</sequence>
<dbReference type="InterPro" id="IPR039309">
    <property type="entry name" value="BT1"/>
</dbReference>
<keyword evidence="16" id="KW-1185">Reference proteome</keyword>
<keyword evidence="5" id="KW-0479">Metal-binding</keyword>
<dbReference type="SUPFAM" id="SSF103473">
    <property type="entry name" value="MFS general substrate transporter"/>
    <property type="match status" value="1"/>
</dbReference>